<feature type="transmembrane region" description="Helical" evidence="1">
    <location>
        <begin position="127"/>
        <end position="146"/>
    </location>
</feature>
<dbReference type="EMBL" id="CP042345">
    <property type="protein sequence ID" value="QEA16880.1"/>
    <property type="molecule type" value="Genomic_DNA"/>
</dbReference>
<keyword evidence="1" id="KW-0472">Membrane</keyword>
<dbReference type="Pfam" id="PF11911">
    <property type="entry name" value="DUF3429"/>
    <property type="match status" value="1"/>
</dbReference>
<sequence>MTTLPRAARQLGYAGLLPQALCAVYVIDGGKWQWTAQAIAFGYAALIFSFLGGVWWGIGLIREDAPRWIFGCAVMPSLLALAAYAPWIIGWEWPGPSLIAVGVLLTLSPLVDGLIGGMPWNWLSLRLQLSIGLGGLTTLIGIFALLG</sequence>
<accession>A0A5B8S674</accession>
<feature type="transmembrane region" description="Helical" evidence="1">
    <location>
        <begin position="95"/>
        <end position="115"/>
    </location>
</feature>
<feature type="transmembrane region" description="Helical" evidence="1">
    <location>
        <begin position="38"/>
        <end position="61"/>
    </location>
</feature>
<gene>
    <name evidence="2" type="ORF">FRF71_12490</name>
</gene>
<proteinExistence type="predicted"/>
<dbReference type="KEGG" id="ngf:FRF71_12490"/>
<dbReference type="AlphaFoldDB" id="A0A5B8S674"/>
<dbReference type="OrthoDB" id="5297436at2"/>
<keyword evidence="1" id="KW-0812">Transmembrane</keyword>
<organism evidence="2 3">
    <name type="scientific">Novosphingobium ginsenosidimutans</name>
    <dbReference type="NCBI Taxonomy" id="1176536"/>
    <lineage>
        <taxon>Bacteria</taxon>
        <taxon>Pseudomonadati</taxon>
        <taxon>Pseudomonadota</taxon>
        <taxon>Alphaproteobacteria</taxon>
        <taxon>Sphingomonadales</taxon>
        <taxon>Sphingomonadaceae</taxon>
        <taxon>Novosphingobium</taxon>
    </lineage>
</organism>
<reference evidence="2 3" key="1">
    <citation type="journal article" date="2013" name="J. Microbiol. Biotechnol.">
        <title>Novosphingobium ginsenosidimutans sp. nov., with the ability to convert ginsenoside.</title>
        <authorList>
            <person name="Kim J.K."/>
            <person name="He D."/>
            <person name="Liu Q.M."/>
            <person name="Park H.Y."/>
            <person name="Jung M.S."/>
            <person name="Yoon M.H."/>
            <person name="Kim S.C."/>
            <person name="Im W.T."/>
        </authorList>
    </citation>
    <scope>NUCLEOTIDE SEQUENCE [LARGE SCALE GENOMIC DNA]</scope>
    <source>
        <strain evidence="2 3">FW-6</strain>
    </source>
</reference>
<feature type="transmembrane region" description="Helical" evidence="1">
    <location>
        <begin position="68"/>
        <end position="89"/>
    </location>
</feature>
<name>A0A5B8S674_9SPHN</name>
<evidence type="ECO:0000256" key="1">
    <source>
        <dbReference type="SAM" id="Phobius"/>
    </source>
</evidence>
<keyword evidence="1" id="KW-1133">Transmembrane helix</keyword>
<dbReference type="InterPro" id="IPR021836">
    <property type="entry name" value="DUF3429"/>
</dbReference>
<keyword evidence="3" id="KW-1185">Reference proteome</keyword>
<dbReference type="Proteomes" id="UP000321172">
    <property type="component" value="Chromosome"/>
</dbReference>
<evidence type="ECO:0000313" key="3">
    <source>
        <dbReference type="Proteomes" id="UP000321172"/>
    </source>
</evidence>
<evidence type="ECO:0000313" key="2">
    <source>
        <dbReference type="EMBL" id="QEA16880.1"/>
    </source>
</evidence>
<protein>
    <submittedName>
        <fullName evidence="2">DUF3429 domain-containing protein</fullName>
    </submittedName>
</protein>
<dbReference type="RefSeq" id="WP_147090959.1">
    <property type="nucleotide sequence ID" value="NZ_BAABJD010000002.1"/>
</dbReference>